<proteinExistence type="predicted"/>
<keyword evidence="4" id="KW-1185">Reference proteome</keyword>
<name>A0A0D0EJ44_9FLAO</name>
<dbReference type="Proteomes" id="UP000198302">
    <property type="component" value="Unassembled WGS sequence"/>
</dbReference>
<reference evidence="1 3" key="1">
    <citation type="submission" date="2015-01" db="EMBL/GenBank/DDBJ databases">
        <title>Genome of Flavobacterium hibernum DSM 12611.</title>
        <authorList>
            <person name="Stropko S.J."/>
            <person name="Pipes S.E."/>
            <person name="Newman J.D."/>
        </authorList>
    </citation>
    <scope>NUCLEOTIDE SEQUENCE [LARGE SCALE GENOMIC DNA]</scope>
    <source>
        <strain evidence="1 3">DSM 12611</strain>
    </source>
</reference>
<organism evidence="1 3">
    <name type="scientific">Flavobacterium hibernum</name>
    <dbReference type="NCBI Taxonomy" id="37752"/>
    <lineage>
        <taxon>Bacteria</taxon>
        <taxon>Pseudomonadati</taxon>
        <taxon>Bacteroidota</taxon>
        <taxon>Flavobacteriia</taxon>
        <taxon>Flavobacteriales</taxon>
        <taxon>Flavobacteriaceae</taxon>
        <taxon>Flavobacterium</taxon>
    </lineage>
</organism>
<dbReference type="EMBL" id="JPRK01000026">
    <property type="protein sequence ID" value="KIO50740.1"/>
    <property type="molecule type" value="Genomic_DNA"/>
</dbReference>
<dbReference type="RefSeq" id="WP_041520287.1">
    <property type="nucleotide sequence ID" value="NZ_JPRK01000026.1"/>
</dbReference>
<dbReference type="OrthoDB" id="1345118at2"/>
<evidence type="ECO:0000313" key="3">
    <source>
        <dbReference type="Proteomes" id="UP000032061"/>
    </source>
</evidence>
<dbReference type="PROSITE" id="PS51257">
    <property type="entry name" value="PROKAR_LIPOPROTEIN"/>
    <property type="match status" value="1"/>
</dbReference>
<gene>
    <name evidence="2" type="ORF">B0A73_16160</name>
    <name evidence="1" type="ORF">IW18_21615</name>
</gene>
<accession>A0A0D0EJ44</accession>
<evidence type="ECO:0000313" key="2">
    <source>
        <dbReference type="EMBL" id="OXA85669.1"/>
    </source>
</evidence>
<dbReference type="AlphaFoldDB" id="A0A0D0EJ44"/>
<dbReference type="EMBL" id="MUGX01000022">
    <property type="protein sequence ID" value="OXA85669.1"/>
    <property type="molecule type" value="Genomic_DNA"/>
</dbReference>
<protein>
    <recommendedName>
        <fullName evidence="5">Lipoprotein</fullName>
    </recommendedName>
</protein>
<sequence>MRIIIILFIITLVSCGKKDTINHYVPNPITQQELLDNGFYRYSYVDTVNKEDLHKYTSDYTYAYTHTRIDLIGNGDGIHDSIKLLIRRDIYSNVKPEKNEKGQIYPTQLSNFYGMDTIKREANTRYLKGVLKNRIITYLFINDSLEYKSIIVEDFDKKDIEIIDFTTKTKIIRYYDSLKIPIKSLLVKDISTKDHPTLFLIANLKTAIRYSDKKHSFYESSINYIDNDNYTIYNIIGSYYSGLKWHPVK</sequence>
<comment type="caution">
    <text evidence="1">The sequence shown here is derived from an EMBL/GenBank/DDBJ whole genome shotgun (WGS) entry which is preliminary data.</text>
</comment>
<evidence type="ECO:0008006" key="5">
    <source>
        <dbReference type="Google" id="ProtNLM"/>
    </source>
</evidence>
<dbReference type="Proteomes" id="UP000032061">
    <property type="component" value="Unassembled WGS sequence"/>
</dbReference>
<evidence type="ECO:0000313" key="4">
    <source>
        <dbReference type="Proteomes" id="UP000198302"/>
    </source>
</evidence>
<dbReference type="STRING" id="37752.IW18_21615"/>
<reference evidence="2 4" key="2">
    <citation type="submission" date="2016-11" db="EMBL/GenBank/DDBJ databases">
        <title>Whole genomes of Flavobacteriaceae.</title>
        <authorList>
            <person name="Stine C."/>
            <person name="Li C."/>
            <person name="Tadesse D."/>
        </authorList>
    </citation>
    <scope>NUCLEOTIDE SEQUENCE [LARGE SCALE GENOMIC DNA]</scope>
    <source>
        <strain evidence="2 4">ATCC 51468</strain>
    </source>
</reference>
<evidence type="ECO:0000313" key="1">
    <source>
        <dbReference type="EMBL" id="KIO50740.1"/>
    </source>
</evidence>